<dbReference type="Gene3D" id="2.60.40.10">
    <property type="entry name" value="Immunoglobulins"/>
    <property type="match status" value="1"/>
</dbReference>
<dbReference type="GO" id="GO:0005789">
    <property type="term" value="C:endoplasmic reticulum membrane"/>
    <property type="evidence" value="ECO:0007669"/>
    <property type="project" value="InterPro"/>
</dbReference>
<evidence type="ECO:0000256" key="4">
    <source>
        <dbReference type="ARBA" id="ARBA00022989"/>
    </source>
</evidence>
<dbReference type="GO" id="GO:0033149">
    <property type="term" value="F:FFAT motif binding"/>
    <property type="evidence" value="ECO:0007669"/>
    <property type="project" value="TreeGrafter"/>
</dbReference>
<dbReference type="GO" id="GO:0061817">
    <property type="term" value="P:endoplasmic reticulum-plasma membrane tethering"/>
    <property type="evidence" value="ECO:0007669"/>
    <property type="project" value="TreeGrafter"/>
</dbReference>
<name>A0A7M5WJS4_9CNID</name>
<keyword evidence="4 7" id="KW-1133">Transmembrane helix</keyword>
<proteinExistence type="inferred from homology"/>
<dbReference type="PANTHER" id="PTHR10809">
    <property type="entry name" value="VESICLE-ASSOCIATED MEMBRANE PROTEIN-ASSOCIATED PROTEIN"/>
    <property type="match status" value="1"/>
</dbReference>
<feature type="region of interest" description="Disordered" evidence="6">
    <location>
        <begin position="132"/>
        <end position="243"/>
    </location>
</feature>
<evidence type="ECO:0000256" key="5">
    <source>
        <dbReference type="ARBA" id="ARBA00023136"/>
    </source>
</evidence>
<dbReference type="AlphaFoldDB" id="A0A7M5WJS4"/>
<comment type="similarity">
    <text evidence="2">Belongs to the VAMP-associated protein (VAP) (TC 9.B.17) family.</text>
</comment>
<dbReference type="PROSITE" id="PS50202">
    <property type="entry name" value="MSP"/>
    <property type="match status" value="1"/>
</dbReference>
<keyword evidence="3 7" id="KW-0812">Transmembrane</keyword>
<feature type="compositionally biased region" description="Polar residues" evidence="6">
    <location>
        <begin position="221"/>
        <end position="241"/>
    </location>
</feature>
<dbReference type="PANTHER" id="PTHR10809:SF6">
    <property type="entry name" value="AT11025P-RELATED"/>
    <property type="match status" value="1"/>
</dbReference>
<dbReference type="EnsemblMetazoa" id="CLYHEMT005499.1">
    <property type="protein sequence ID" value="CLYHEMP005499.1"/>
    <property type="gene ID" value="CLYHEMG005499"/>
</dbReference>
<dbReference type="PIRSF" id="PIRSF019693">
    <property type="entry name" value="VAMP-associated"/>
    <property type="match status" value="1"/>
</dbReference>
<evidence type="ECO:0000256" key="6">
    <source>
        <dbReference type="SAM" id="MobiDB-lite"/>
    </source>
</evidence>
<reference evidence="9" key="1">
    <citation type="submission" date="2021-01" db="UniProtKB">
        <authorList>
            <consortium name="EnsemblMetazoa"/>
        </authorList>
    </citation>
    <scope>IDENTIFICATION</scope>
</reference>
<dbReference type="GO" id="GO:0005886">
    <property type="term" value="C:plasma membrane"/>
    <property type="evidence" value="ECO:0007669"/>
    <property type="project" value="TreeGrafter"/>
</dbReference>
<feature type="compositionally biased region" description="Polar residues" evidence="6">
    <location>
        <begin position="156"/>
        <end position="176"/>
    </location>
</feature>
<keyword evidence="10" id="KW-1185">Reference proteome</keyword>
<dbReference type="Proteomes" id="UP000594262">
    <property type="component" value="Unplaced"/>
</dbReference>
<dbReference type="InterPro" id="IPR000535">
    <property type="entry name" value="MSP_dom"/>
</dbReference>
<evidence type="ECO:0000256" key="3">
    <source>
        <dbReference type="ARBA" id="ARBA00022692"/>
    </source>
</evidence>
<dbReference type="SUPFAM" id="SSF49354">
    <property type="entry name" value="PapD-like"/>
    <property type="match status" value="1"/>
</dbReference>
<dbReference type="InterPro" id="IPR008962">
    <property type="entry name" value="PapD-like_sf"/>
</dbReference>
<feature type="compositionally biased region" description="Polar residues" evidence="6">
    <location>
        <begin position="200"/>
        <end position="213"/>
    </location>
</feature>
<evidence type="ECO:0000256" key="7">
    <source>
        <dbReference type="SAM" id="Phobius"/>
    </source>
</evidence>
<comment type="subcellular location">
    <subcellularLocation>
        <location evidence="1">Membrane</location>
        <topology evidence="1">Single-pass type IV membrane protein</topology>
    </subcellularLocation>
</comment>
<evidence type="ECO:0000313" key="10">
    <source>
        <dbReference type="Proteomes" id="UP000594262"/>
    </source>
</evidence>
<dbReference type="InterPro" id="IPR013783">
    <property type="entry name" value="Ig-like_fold"/>
</dbReference>
<evidence type="ECO:0000256" key="1">
    <source>
        <dbReference type="ARBA" id="ARBA00004211"/>
    </source>
</evidence>
<sequence>MAKQPQILKIEPDNELVFRGPFKDVVTTILKLTNPSDELVCFKVKTTAPKRYCVRPNCGLIKPDGGAVNVAVMLQPFDYKDSAENKRHKFLVQSVILKDPIAEEEVEGFWKNLGDGTPVMDSKLKCVFELPSGESSSEKIPSDSASSSSPPKEKNTSSTTKESATENMQTAKTAIENSEVRTPSSSTTHVSSPETRDSPRQTSAKQRSPQQKQGESEIRQRTNVTKASKTPASTSVTQSSRAAEKIPEELMTKENNNYMIFVVGLVMALLMGIALGKYVL</sequence>
<feature type="domain" description="MSP" evidence="8">
    <location>
        <begin position="7"/>
        <end position="128"/>
    </location>
</feature>
<feature type="compositionally biased region" description="Low complexity" evidence="6">
    <location>
        <begin position="182"/>
        <end position="193"/>
    </location>
</feature>
<protein>
    <recommendedName>
        <fullName evidence="8">MSP domain-containing protein</fullName>
    </recommendedName>
</protein>
<dbReference type="OrthoDB" id="5957926at2759"/>
<feature type="transmembrane region" description="Helical" evidence="7">
    <location>
        <begin position="258"/>
        <end position="279"/>
    </location>
</feature>
<evidence type="ECO:0000259" key="8">
    <source>
        <dbReference type="PROSITE" id="PS50202"/>
    </source>
</evidence>
<organism evidence="9 10">
    <name type="scientific">Clytia hemisphaerica</name>
    <dbReference type="NCBI Taxonomy" id="252671"/>
    <lineage>
        <taxon>Eukaryota</taxon>
        <taxon>Metazoa</taxon>
        <taxon>Cnidaria</taxon>
        <taxon>Hydrozoa</taxon>
        <taxon>Hydroidolina</taxon>
        <taxon>Leptothecata</taxon>
        <taxon>Obeliida</taxon>
        <taxon>Clytiidae</taxon>
        <taxon>Clytia</taxon>
    </lineage>
</organism>
<dbReference type="InterPro" id="IPR016763">
    <property type="entry name" value="VAP"/>
</dbReference>
<evidence type="ECO:0000313" key="9">
    <source>
        <dbReference type="EnsemblMetazoa" id="CLYHEMP005499.1"/>
    </source>
</evidence>
<dbReference type="GeneID" id="136798460"/>
<dbReference type="Pfam" id="PF00635">
    <property type="entry name" value="Motile_Sperm"/>
    <property type="match status" value="1"/>
</dbReference>
<dbReference type="GO" id="GO:0090158">
    <property type="term" value="P:endoplasmic reticulum membrane organization"/>
    <property type="evidence" value="ECO:0007669"/>
    <property type="project" value="TreeGrafter"/>
</dbReference>
<dbReference type="RefSeq" id="XP_066911173.1">
    <property type="nucleotide sequence ID" value="XM_067055072.1"/>
</dbReference>
<evidence type="ECO:0000256" key="2">
    <source>
        <dbReference type="ARBA" id="ARBA00008932"/>
    </source>
</evidence>
<keyword evidence="5 7" id="KW-0472">Membrane</keyword>
<accession>A0A7M5WJS4</accession>